<reference evidence="7" key="1">
    <citation type="submission" date="2020-05" db="EMBL/GenBank/DDBJ databases">
        <authorList>
            <person name="Chiriac C."/>
            <person name="Salcher M."/>
            <person name="Ghai R."/>
            <person name="Kavagutti S V."/>
        </authorList>
    </citation>
    <scope>NUCLEOTIDE SEQUENCE</scope>
</reference>
<dbReference type="Pfam" id="PF03372">
    <property type="entry name" value="Exo_endo_phos"/>
    <property type="match status" value="1"/>
</dbReference>
<dbReference type="InterPro" id="IPR020847">
    <property type="entry name" value="AP_endonuclease_F1_BS"/>
</dbReference>
<evidence type="ECO:0000256" key="5">
    <source>
        <dbReference type="ARBA" id="ARBA00022842"/>
    </source>
</evidence>
<dbReference type="GO" id="GO:0003677">
    <property type="term" value="F:DNA binding"/>
    <property type="evidence" value="ECO:0007669"/>
    <property type="project" value="InterPro"/>
</dbReference>
<feature type="domain" description="Endonuclease/exonuclease/phosphatase" evidence="6">
    <location>
        <begin position="16"/>
        <end position="261"/>
    </location>
</feature>
<evidence type="ECO:0000259" key="6">
    <source>
        <dbReference type="Pfam" id="PF03372"/>
    </source>
</evidence>
<dbReference type="GO" id="GO:0004519">
    <property type="term" value="F:endonuclease activity"/>
    <property type="evidence" value="ECO:0007669"/>
    <property type="project" value="InterPro"/>
</dbReference>
<dbReference type="EMBL" id="CAEZSR010000070">
    <property type="protein sequence ID" value="CAB4564001.1"/>
    <property type="molecule type" value="Genomic_DNA"/>
</dbReference>
<accession>A0A6J6DIU5</accession>
<organism evidence="7">
    <name type="scientific">freshwater metagenome</name>
    <dbReference type="NCBI Taxonomy" id="449393"/>
    <lineage>
        <taxon>unclassified sequences</taxon>
        <taxon>metagenomes</taxon>
        <taxon>ecological metagenomes</taxon>
    </lineage>
</organism>
<dbReference type="NCBIfam" id="TIGR00633">
    <property type="entry name" value="xth"/>
    <property type="match status" value="1"/>
</dbReference>
<name>A0A6J6DIU5_9ZZZZ</name>
<dbReference type="GO" id="GO:0008311">
    <property type="term" value="F:double-stranded DNA 3'-5' DNA exonuclease activity"/>
    <property type="evidence" value="ECO:0007669"/>
    <property type="project" value="InterPro"/>
</dbReference>
<keyword evidence="3" id="KW-0479">Metal-binding</keyword>
<evidence type="ECO:0000313" key="7">
    <source>
        <dbReference type="EMBL" id="CAB4564001.1"/>
    </source>
</evidence>
<dbReference type="SUPFAM" id="SSF56219">
    <property type="entry name" value="DNase I-like"/>
    <property type="match status" value="1"/>
</dbReference>
<comment type="cofactor">
    <cofactor evidence="1">
        <name>Mg(2+)</name>
        <dbReference type="ChEBI" id="CHEBI:18420"/>
    </cofactor>
</comment>
<sequence length="270" mass="30057">MGPRGGGRYRGGVRIATWNVNSLKVRLPRVEEWLAEVRPDVLCMQETKLADDAFPALTFQGLGYESVHHGQGQWNGVAILSRVGIDDVVANFSPASGEADPDARIITARCGGVRCTSVYVPNGRSLDNDHYQYKLRWLAQLRRHLDAVGSPQEPLAVMGDFNIAPDDRDVYDPSKFVDATHTSPAERALLGELHDWGLVDVFRQHYAQDRLYSWWDYRAGDFHQGRGLRIDLVLGTQAVAERAAWSIVDRNARKGTSPSDHAPVVVDLLD</sequence>
<dbReference type="PROSITE" id="PS00726">
    <property type="entry name" value="AP_NUCLEASE_F1_1"/>
    <property type="match status" value="1"/>
</dbReference>
<protein>
    <submittedName>
        <fullName evidence="7">Unannotated protein</fullName>
    </submittedName>
</protein>
<dbReference type="CDD" id="cd09086">
    <property type="entry name" value="ExoIII-like_AP-endo"/>
    <property type="match status" value="1"/>
</dbReference>
<dbReference type="InterPro" id="IPR004808">
    <property type="entry name" value="AP_endonuc_1"/>
</dbReference>
<proteinExistence type="inferred from homology"/>
<dbReference type="InterPro" id="IPR005135">
    <property type="entry name" value="Endo/exonuclease/phosphatase"/>
</dbReference>
<dbReference type="PROSITE" id="PS51435">
    <property type="entry name" value="AP_NUCLEASE_F1_4"/>
    <property type="match status" value="1"/>
</dbReference>
<dbReference type="AlphaFoldDB" id="A0A6J6DIU5"/>
<dbReference type="PANTHER" id="PTHR43250:SF2">
    <property type="entry name" value="EXODEOXYRIBONUCLEASE III"/>
    <property type="match status" value="1"/>
</dbReference>
<keyword evidence="4" id="KW-0378">Hydrolase</keyword>
<dbReference type="NCBIfam" id="TIGR00195">
    <property type="entry name" value="exoDNase_III"/>
    <property type="match status" value="1"/>
</dbReference>
<dbReference type="PANTHER" id="PTHR43250">
    <property type="entry name" value="EXODEOXYRIBONUCLEASE III"/>
    <property type="match status" value="1"/>
</dbReference>
<gene>
    <name evidence="7" type="ORF">UFOPK1493_01971</name>
</gene>
<dbReference type="Gene3D" id="3.60.10.10">
    <property type="entry name" value="Endonuclease/exonuclease/phosphatase"/>
    <property type="match status" value="1"/>
</dbReference>
<keyword evidence="5" id="KW-0460">Magnesium</keyword>
<dbReference type="InterPro" id="IPR036691">
    <property type="entry name" value="Endo/exonu/phosph_ase_sf"/>
</dbReference>
<evidence type="ECO:0000256" key="4">
    <source>
        <dbReference type="ARBA" id="ARBA00022801"/>
    </source>
</evidence>
<evidence type="ECO:0000256" key="2">
    <source>
        <dbReference type="ARBA" id="ARBA00007092"/>
    </source>
</evidence>
<dbReference type="GO" id="GO:0046872">
    <property type="term" value="F:metal ion binding"/>
    <property type="evidence" value="ECO:0007669"/>
    <property type="project" value="UniProtKB-KW"/>
</dbReference>
<comment type="similarity">
    <text evidence="2">Belongs to the DNA repair enzymes AP/ExoA family.</text>
</comment>
<dbReference type="InterPro" id="IPR037493">
    <property type="entry name" value="ExoIII-like"/>
</dbReference>
<evidence type="ECO:0000256" key="1">
    <source>
        <dbReference type="ARBA" id="ARBA00001946"/>
    </source>
</evidence>
<dbReference type="GO" id="GO:0006281">
    <property type="term" value="P:DNA repair"/>
    <property type="evidence" value="ECO:0007669"/>
    <property type="project" value="InterPro"/>
</dbReference>
<evidence type="ECO:0000256" key="3">
    <source>
        <dbReference type="ARBA" id="ARBA00022723"/>
    </source>
</evidence>